<organism evidence="1 2">
    <name type="scientific">Conexivisphaera calida</name>
    <dbReference type="NCBI Taxonomy" id="1874277"/>
    <lineage>
        <taxon>Archaea</taxon>
        <taxon>Nitrososphaerota</taxon>
        <taxon>Conexivisphaeria</taxon>
        <taxon>Conexivisphaerales</taxon>
        <taxon>Conexivisphaeraceae</taxon>
        <taxon>Conexivisphaera</taxon>
    </lineage>
</organism>
<dbReference type="EMBL" id="AP018732">
    <property type="protein sequence ID" value="BBE42260.1"/>
    <property type="molecule type" value="Genomic_DNA"/>
</dbReference>
<dbReference type="AlphaFoldDB" id="A0A4V0P1M7"/>
<accession>A0A4V0P1M7</accession>
<dbReference type="KEGG" id="ccai:NAS2_0871"/>
<keyword evidence="2" id="KW-1185">Reference proteome</keyword>
<evidence type="ECO:0000313" key="2">
    <source>
        <dbReference type="Proteomes" id="UP000509448"/>
    </source>
</evidence>
<dbReference type="Proteomes" id="UP000509448">
    <property type="component" value="Chromosome"/>
</dbReference>
<sequence>MTERSPRDVAFRMISKYNLLMSNTNIVLPIVKNLPKIY</sequence>
<protein>
    <submittedName>
        <fullName evidence="1">Uncharacterized protein</fullName>
    </submittedName>
</protein>
<proteinExistence type="predicted"/>
<name>A0A4V0P1M7_9ARCH</name>
<evidence type="ECO:0000313" key="1">
    <source>
        <dbReference type="EMBL" id="BBE42260.1"/>
    </source>
</evidence>
<gene>
    <name evidence="1" type="ORF">NAS2_0871</name>
</gene>
<reference evidence="1 2" key="1">
    <citation type="journal article" date="2019" name="ISME J.">
        <title>Isolation and characterization of a thermophilic sulfur- and iron-reducing thaumarchaeote from a terrestrial acidic hot spring.</title>
        <authorList>
            <person name="Kato S."/>
            <person name="Itoh T."/>
            <person name="Yuki M."/>
            <person name="Nagamori M."/>
            <person name="Ohnishi M."/>
            <person name="Uematsu K."/>
            <person name="Suzuki K."/>
            <person name="Takashina T."/>
            <person name="Ohkuma M."/>
        </authorList>
    </citation>
    <scope>NUCLEOTIDE SEQUENCE [LARGE SCALE GENOMIC DNA]</scope>
    <source>
        <strain evidence="1 2">NAS-02</strain>
    </source>
</reference>